<sequence>MANNNNSHSFPHRSLRGPKGLLFGVIIGREALESAISEKDAHLALLEISGIRSARQAEEVDRLRMDKRRLVEKLKKRKRFIPILSISAYTPSDKIVTTQLFIHGAELSISLIEEMDAEDELSMTIIHDEVKDQRTQEKNVS</sequence>
<dbReference type="Pfam" id="PF10174">
    <property type="entry name" value="Cast"/>
    <property type="match status" value="1"/>
</dbReference>
<dbReference type="Proteomes" id="UP001162162">
    <property type="component" value="Unassembled WGS sequence"/>
</dbReference>
<organism evidence="1 2">
    <name type="scientific">Aromia moschata</name>
    <dbReference type="NCBI Taxonomy" id="1265417"/>
    <lineage>
        <taxon>Eukaryota</taxon>
        <taxon>Metazoa</taxon>
        <taxon>Ecdysozoa</taxon>
        <taxon>Arthropoda</taxon>
        <taxon>Hexapoda</taxon>
        <taxon>Insecta</taxon>
        <taxon>Pterygota</taxon>
        <taxon>Neoptera</taxon>
        <taxon>Endopterygota</taxon>
        <taxon>Coleoptera</taxon>
        <taxon>Polyphaga</taxon>
        <taxon>Cucujiformia</taxon>
        <taxon>Chrysomeloidea</taxon>
        <taxon>Cerambycidae</taxon>
        <taxon>Cerambycinae</taxon>
        <taxon>Callichromatini</taxon>
        <taxon>Aromia</taxon>
    </lineage>
</organism>
<dbReference type="InterPro" id="IPR019323">
    <property type="entry name" value="ELKS/CAST"/>
</dbReference>
<reference evidence="1" key="1">
    <citation type="journal article" date="2023" name="Insect Mol. Biol.">
        <title>Genome sequencing provides insights into the evolution of gene families encoding plant cell wall-degrading enzymes in longhorned beetles.</title>
        <authorList>
            <person name="Shin N.R."/>
            <person name="Okamura Y."/>
            <person name="Kirsch R."/>
            <person name="Pauchet Y."/>
        </authorList>
    </citation>
    <scope>NUCLEOTIDE SEQUENCE</scope>
    <source>
        <strain evidence="1">AMC_N1</strain>
    </source>
</reference>
<gene>
    <name evidence="1" type="ORF">NQ318_007256</name>
</gene>
<comment type="caution">
    <text evidence="1">The sequence shown here is derived from an EMBL/GenBank/DDBJ whole genome shotgun (WGS) entry which is preliminary data.</text>
</comment>
<proteinExistence type="predicted"/>
<keyword evidence="2" id="KW-1185">Reference proteome</keyword>
<dbReference type="AlphaFoldDB" id="A0AAV8XTI2"/>
<dbReference type="EMBL" id="JAPWTK010000349">
    <property type="protein sequence ID" value="KAJ8941856.1"/>
    <property type="molecule type" value="Genomic_DNA"/>
</dbReference>
<protein>
    <submittedName>
        <fullName evidence="1">Uncharacterized protein</fullName>
    </submittedName>
</protein>
<evidence type="ECO:0000313" key="2">
    <source>
        <dbReference type="Proteomes" id="UP001162162"/>
    </source>
</evidence>
<accession>A0AAV8XTI2</accession>
<evidence type="ECO:0000313" key="1">
    <source>
        <dbReference type="EMBL" id="KAJ8941856.1"/>
    </source>
</evidence>
<name>A0AAV8XTI2_9CUCU</name>